<comment type="caution">
    <text evidence="12">Was originally thought to be a dihydrodipicolinate synthase (DHDPS), catalyzing the condensation of (S)-aspartate-beta-semialdehyde [(S)-ASA] and pyruvate to dihydrodipicolinate (DHDP). However, it was shown in E.coli that the product of the enzymatic reaction is not dihydrodipicolinate but in fact (4S)-4-hydroxy-2,3,4,5-tetrahydro-(2S)-dipicolinic acid (HTPA), and that the consecutive dehydration reaction leading to DHDP is not spontaneous but catalyzed by DapB.</text>
</comment>
<dbReference type="PRINTS" id="PR00146">
    <property type="entry name" value="DHPICSNTHASE"/>
</dbReference>
<dbReference type="RefSeq" id="WP_073027641.1">
    <property type="nucleotide sequence ID" value="NZ_FQXJ01000003.1"/>
</dbReference>
<dbReference type="OrthoDB" id="9782828at2"/>
<comment type="similarity">
    <text evidence="3 12 13">Belongs to the DapA family.</text>
</comment>
<dbReference type="PANTHER" id="PTHR12128:SF66">
    <property type="entry name" value="4-HYDROXY-2-OXOGLUTARATE ALDOLASE, MITOCHONDRIAL"/>
    <property type="match status" value="1"/>
</dbReference>
<comment type="pathway">
    <text evidence="2 12">Amino-acid biosynthesis; L-lysine biosynthesis via DAP pathway; (S)-tetrahydrodipicolinate from L-aspartate: step 3/4.</text>
</comment>
<dbReference type="AlphaFoldDB" id="A0A1M5RDW8"/>
<dbReference type="HAMAP" id="MF_00418">
    <property type="entry name" value="DapA"/>
    <property type="match status" value="1"/>
</dbReference>
<dbReference type="SUPFAM" id="SSF51569">
    <property type="entry name" value="Aldolase"/>
    <property type="match status" value="1"/>
</dbReference>
<feature type="site" description="Part of a proton relay during catalysis" evidence="12">
    <location>
        <position position="48"/>
    </location>
</feature>
<dbReference type="InterPro" id="IPR005263">
    <property type="entry name" value="DapA"/>
</dbReference>
<dbReference type="Pfam" id="PF00701">
    <property type="entry name" value="DHDPS"/>
    <property type="match status" value="1"/>
</dbReference>
<dbReference type="PROSITE" id="PS00665">
    <property type="entry name" value="DHDPS_1"/>
    <property type="match status" value="1"/>
</dbReference>
<dbReference type="PIRSF" id="PIRSF001365">
    <property type="entry name" value="DHDPS"/>
    <property type="match status" value="1"/>
</dbReference>
<evidence type="ECO:0000256" key="6">
    <source>
        <dbReference type="ARBA" id="ARBA00022605"/>
    </source>
</evidence>
<dbReference type="PROSITE" id="PS00666">
    <property type="entry name" value="DHDPS_2"/>
    <property type="match status" value="1"/>
</dbReference>
<dbReference type="CDD" id="cd00950">
    <property type="entry name" value="DHDPS"/>
    <property type="match status" value="1"/>
</dbReference>
<evidence type="ECO:0000256" key="15">
    <source>
        <dbReference type="PIRSR" id="PIRSR001365-2"/>
    </source>
</evidence>
<dbReference type="InterPro" id="IPR013785">
    <property type="entry name" value="Aldolase_TIM"/>
</dbReference>
<evidence type="ECO:0000256" key="11">
    <source>
        <dbReference type="ARBA" id="ARBA00047836"/>
    </source>
</evidence>
<dbReference type="Gene3D" id="3.20.20.70">
    <property type="entry name" value="Aldolase class I"/>
    <property type="match status" value="1"/>
</dbReference>
<keyword evidence="10 12" id="KW-0704">Schiff base</keyword>
<dbReference type="UniPathway" id="UPA00034">
    <property type="reaction ID" value="UER00017"/>
</dbReference>
<dbReference type="InterPro" id="IPR020624">
    <property type="entry name" value="Schiff_base-form_aldolases_CS"/>
</dbReference>
<evidence type="ECO:0000256" key="5">
    <source>
        <dbReference type="ARBA" id="ARBA00022490"/>
    </source>
</evidence>
<proteinExistence type="inferred from homology"/>
<dbReference type="GO" id="GO:0009089">
    <property type="term" value="P:lysine biosynthetic process via diaminopimelate"/>
    <property type="evidence" value="ECO:0007669"/>
    <property type="project" value="UniProtKB-UniRule"/>
</dbReference>
<evidence type="ECO:0000256" key="3">
    <source>
        <dbReference type="ARBA" id="ARBA00007592"/>
    </source>
</evidence>
<feature type="binding site" evidence="12 15">
    <location>
        <position position="49"/>
    </location>
    <ligand>
        <name>pyruvate</name>
        <dbReference type="ChEBI" id="CHEBI:15361"/>
    </ligand>
</feature>
<evidence type="ECO:0000256" key="12">
    <source>
        <dbReference type="HAMAP-Rule" id="MF_00418"/>
    </source>
</evidence>
<keyword evidence="7 12" id="KW-0220">Diaminopimelate biosynthesis</keyword>
<evidence type="ECO:0000313" key="16">
    <source>
        <dbReference type="EMBL" id="SHH24484.1"/>
    </source>
</evidence>
<evidence type="ECO:0000256" key="13">
    <source>
        <dbReference type="PIRNR" id="PIRNR001365"/>
    </source>
</evidence>
<keyword evidence="9 12" id="KW-0456">Lyase</keyword>
<comment type="subcellular location">
    <subcellularLocation>
        <location evidence="12">Cytoplasm</location>
    </subcellularLocation>
</comment>
<protein>
    <recommendedName>
        <fullName evidence="4 12">4-hydroxy-tetrahydrodipicolinate synthase</fullName>
        <shortName evidence="12">HTPA synthase</shortName>
        <ecNumber evidence="4 12">4.3.3.7</ecNumber>
    </recommendedName>
</protein>
<dbReference type="PANTHER" id="PTHR12128">
    <property type="entry name" value="DIHYDRODIPICOLINATE SYNTHASE"/>
    <property type="match status" value="1"/>
</dbReference>
<gene>
    <name evidence="12" type="primary">dapA</name>
    <name evidence="16" type="ORF">SAMN02746098_00534</name>
</gene>
<reference evidence="17" key="1">
    <citation type="submission" date="2016-11" db="EMBL/GenBank/DDBJ databases">
        <authorList>
            <person name="Varghese N."/>
            <person name="Submissions S."/>
        </authorList>
    </citation>
    <scope>NUCLEOTIDE SEQUENCE [LARGE SCALE GENOMIC DNA]</scope>
    <source>
        <strain evidence="17">DSM 15449</strain>
    </source>
</reference>
<comment type="subunit">
    <text evidence="12">Homotetramer; dimer of dimers.</text>
</comment>
<dbReference type="STRING" id="1121420.SAMN02746098_00534"/>
<evidence type="ECO:0000256" key="8">
    <source>
        <dbReference type="ARBA" id="ARBA00023154"/>
    </source>
</evidence>
<evidence type="ECO:0000256" key="1">
    <source>
        <dbReference type="ARBA" id="ARBA00003294"/>
    </source>
</evidence>
<comment type="catalytic activity">
    <reaction evidence="11 12">
        <text>L-aspartate 4-semialdehyde + pyruvate = (2S,4S)-4-hydroxy-2,3,4,5-tetrahydrodipicolinate + H2O + H(+)</text>
        <dbReference type="Rhea" id="RHEA:34171"/>
        <dbReference type="ChEBI" id="CHEBI:15361"/>
        <dbReference type="ChEBI" id="CHEBI:15377"/>
        <dbReference type="ChEBI" id="CHEBI:15378"/>
        <dbReference type="ChEBI" id="CHEBI:67139"/>
        <dbReference type="ChEBI" id="CHEBI:537519"/>
        <dbReference type="EC" id="4.3.3.7"/>
    </reaction>
</comment>
<evidence type="ECO:0000256" key="10">
    <source>
        <dbReference type="ARBA" id="ARBA00023270"/>
    </source>
</evidence>
<evidence type="ECO:0000256" key="7">
    <source>
        <dbReference type="ARBA" id="ARBA00022915"/>
    </source>
</evidence>
<dbReference type="InterPro" id="IPR002220">
    <property type="entry name" value="DapA-like"/>
</dbReference>
<dbReference type="InterPro" id="IPR020625">
    <property type="entry name" value="Schiff_base-form_aldolases_AS"/>
</dbReference>
<dbReference type="GO" id="GO:0005829">
    <property type="term" value="C:cytosol"/>
    <property type="evidence" value="ECO:0007669"/>
    <property type="project" value="TreeGrafter"/>
</dbReference>
<evidence type="ECO:0000256" key="14">
    <source>
        <dbReference type="PIRSR" id="PIRSR001365-1"/>
    </source>
</evidence>
<evidence type="ECO:0000256" key="4">
    <source>
        <dbReference type="ARBA" id="ARBA00012086"/>
    </source>
</evidence>
<evidence type="ECO:0000256" key="9">
    <source>
        <dbReference type="ARBA" id="ARBA00023239"/>
    </source>
</evidence>
<dbReference type="EMBL" id="FQXJ01000003">
    <property type="protein sequence ID" value="SHH24484.1"/>
    <property type="molecule type" value="Genomic_DNA"/>
</dbReference>
<dbReference type="GO" id="GO:0008840">
    <property type="term" value="F:4-hydroxy-tetrahydrodipicolinate synthase activity"/>
    <property type="evidence" value="ECO:0007669"/>
    <property type="project" value="UniProtKB-UniRule"/>
</dbReference>
<comment type="function">
    <text evidence="1 12">Catalyzes the condensation of (S)-aspartate-beta-semialdehyde [(S)-ASA] and pyruvate to 4-hydroxy-tetrahydrodipicolinate (HTPA).</text>
</comment>
<sequence length="296" mass="32154">MKKNTVFKGIATALITPLDETGINYEQLGKLIDWQIVEGIDALVICGTTGEASTLTDAEHRAAITFAVQHAEGRVPIIAGTGSNDTEYVHDLTHCACEAGAEAMLVVTPYYNKATQKGLIKMFTQIADKSTKPIILYNVPSRTGINIEPATYEVLAEHENIVGIKEANGNISKIVETMARVHGKLDLYSGNDDQIVPLMALGGVGGISVLSNIMPAQTREICTRFFNGDITGSAEQQYKLYPLIDALFCEVNPIPVKAAMAAMGFCKDYLRSPLTTMEDIYREKLLSLMKAHGLNV</sequence>
<feature type="active site" description="Proton donor/acceptor" evidence="12 14">
    <location>
        <position position="137"/>
    </location>
</feature>
<evidence type="ECO:0000256" key="2">
    <source>
        <dbReference type="ARBA" id="ARBA00005120"/>
    </source>
</evidence>
<feature type="site" description="Part of a proton relay during catalysis" evidence="12">
    <location>
        <position position="111"/>
    </location>
</feature>
<dbReference type="SMART" id="SM01130">
    <property type="entry name" value="DHDPS"/>
    <property type="match status" value="1"/>
</dbReference>
<feature type="active site" description="Schiff-base intermediate with substrate" evidence="12 14">
    <location>
        <position position="165"/>
    </location>
</feature>
<feature type="binding site" evidence="12 15">
    <location>
        <position position="207"/>
    </location>
    <ligand>
        <name>pyruvate</name>
        <dbReference type="ChEBI" id="CHEBI:15361"/>
    </ligand>
</feature>
<dbReference type="GO" id="GO:0019877">
    <property type="term" value="P:diaminopimelate biosynthetic process"/>
    <property type="evidence" value="ECO:0007669"/>
    <property type="project" value="UniProtKB-UniRule"/>
</dbReference>
<organism evidence="16 17">
    <name type="scientific">Desulfosporosinus lacus DSM 15449</name>
    <dbReference type="NCBI Taxonomy" id="1121420"/>
    <lineage>
        <taxon>Bacteria</taxon>
        <taxon>Bacillati</taxon>
        <taxon>Bacillota</taxon>
        <taxon>Clostridia</taxon>
        <taxon>Eubacteriales</taxon>
        <taxon>Desulfitobacteriaceae</taxon>
        <taxon>Desulfosporosinus</taxon>
    </lineage>
</organism>
<keyword evidence="5 12" id="KW-0963">Cytoplasm</keyword>
<keyword evidence="6 12" id="KW-0028">Amino-acid biosynthesis</keyword>
<keyword evidence="17" id="KW-1185">Reference proteome</keyword>
<name>A0A1M5RDW8_9FIRM</name>
<dbReference type="NCBIfam" id="TIGR00674">
    <property type="entry name" value="dapA"/>
    <property type="match status" value="1"/>
</dbReference>
<evidence type="ECO:0000313" key="17">
    <source>
        <dbReference type="Proteomes" id="UP000183954"/>
    </source>
</evidence>
<dbReference type="EC" id="4.3.3.7" evidence="4 12"/>
<dbReference type="Proteomes" id="UP000183954">
    <property type="component" value="Unassembled WGS sequence"/>
</dbReference>
<keyword evidence="8 12" id="KW-0457">Lysine biosynthesis</keyword>
<accession>A0A1M5RDW8</accession>